<feature type="transmembrane region" description="Helical" evidence="1">
    <location>
        <begin position="28"/>
        <end position="46"/>
    </location>
</feature>
<organism evidence="2 3">
    <name type="scientific">Fretibacterium fastidiosum</name>
    <dbReference type="NCBI Taxonomy" id="651822"/>
    <lineage>
        <taxon>Bacteria</taxon>
        <taxon>Thermotogati</taxon>
        <taxon>Synergistota</taxon>
        <taxon>Synergistia</taxon>
        <taxon>Synergistales</taxon>
        <taxon>Aminobacteriaceae</taxon>
        <taxon>Fretibacterium</taxon>
    </lineage>
</organism>
<gene>
    <name evidence="2" type="ORF">SY1_04920</name>
</gene>
<dbReference type="RefSeq" id="WP_015556059.1">
    <property type="nucleotide sequence ID" value="NC_021038.1"/>
</dbReference>
<evidence type="ECO:0000256" key="1">
    <source>
        <dbReference type="SAM" id="Phobius"/>
    </source>
</evidence>
<keyword evidence="1" id="KW-1133">Transmembrane helix</keyword>
<keyword evidence="1" id="KW-0812">Transmembrane</keyword>
<evidence type="ECO:0000313" key="2">
    <source>
        <dbReference type="EMBL" id="CBL27912.1"/>
    </source>
</evidence>
<evidence type="ECO:0008006" key="4">
    <source>
        <dbReference type="Google" id="ProtNLM"/>
    </source>
</evidence>
<reference evidence="2 3" key="2">
    <citation type="submission" date="2010-03" db="EMBL/GenBank/DDBJ databases">
        <authorList>
            <person name="Pajon A."/>
        </authorList>
    </citation>
    <scope>NUCLEOTIDE SEQUENCE [LARGE SCALE GENOMIC DNA]</scope>
    <source>
        <strain evidence="2 3">SGP1</strain>
    </source>
</reference>
<dbReference type="EMBL" id="FP929056">
    <property type="protein sequence ID" value="CBL27912.1"/>
    <property type="molecule type" value="Genomic_DNA"/>
</dbReference>
<sequence length="144" mass="15599">MSGMTRWGLFLAGLFAGATGGLFYLDHVVAGALCLAAASGALWFALRRREAEEPQERGMVSDADLSELALFVAELAVSGLKGVGRTIPPSTKEIEQLEGRLNVLLDHMGVSDASRADLRSEFERIKGRTRRNEGGIALIRSRRL</sequence>
<keyword evidence="3" id="KW-1185">Reference proteome</keyword>
<name>A0AB94IVZ9_9BACT</name>
<dbReference type="Proteomes" id="UP000008957">
    <property type="component" value="Chromosome"/>
</dbReference>
<keyword evidence="1" id="KW-0472">Membrane</keyword>
<accession>A0AB94IVZ9</accession>
<evidence type="ECO:0000313" key="3">
    <source>
        <dbReference type="Proteomes" id="UP000008957"/>
    </source>
</evidence>
<dbReference type="KEGG" id="sbr:SY1_04920"/>
<dbReference type="AlphaFoldDB" id="A0AB94IVZ9"/>
<proteinExistence type="predicted"/>
<reference evidence="3" key="1">
    <citation type="submission" date="2010-03" db="EMBL/GenBank/DDBJ databases">
        <title>The genome sequence of Synergistetes sp. SGP1.</title>
        <authorList>
            <consortium name="metaHIT consortium -- http://www.metahit.eu/"/>
            <person name="Pajon A."/>
            <person name="Turner K."/>
            <person name="Parkhill J."/>
            <person name="Wade W."/>
            <person name="Vartoukian S."/>
        </authorList>
    </citation>
    <scope>NUCLEOTIDE SEQUENCE [LARGE SCALE GENOMIC DNA]</scope>
    <source>
        <strain evidence="3">SGP1</strain>
    </source>
</reference>
<protein>
    <recommendedName>
        <fullName evidence="4">Molecular chaperone DnaJ</fullName>
    </recommendedName>
</protein>